<evidence type="ECO:0000313" key="2">
    <source>
        <dbReference type="Proteomes" id="UP001612915"/>
    </source>
</evidence>
<dbReference type="SUPFAM" id="SSF141130">
    <property type="entry name" value="Acetamidase/Formamidase-like"/>
    <property type="match status" value="1"/>
</dbReference>
<dbReference type="EMBL" id="JBITLV010000002">
    <property type="protein sequence ID" value="MFI7586774.1"/>
    <property type="molecule type" value="Genomic_DNA"/>
</dbReference>
<dbReference type="Gene3D" id="3.10.28.20">
    <property type="entry name" value="Acetamidase/Formamidase-like domains"/>
    <property type="match status" value="1"/>
</dbReference>
<gene>
    <name evidence="1" type="ORF">ACIB24_06830</name>
</gene>
<dbReference type="PANTHER" id="PTHR31891:SF1">
    <property type="entry name" value="FORMAMIDASE C869.04-RELATED"/>
    <property type="match status" value="1"/>
</dbReference>
<dbReference type="Gene3D" id="2.60.120.580">
    <property type="entry name" value="Acetamidase/Formamidase-like domains"/>
    <property type="match status" value="2"/>
</dbReference>
<dbReference type="RefSeq" id="WP_398278745.1">
    <property type="nucleotide sequence ID" value="NZ_JBITLV010000002.1"/>
</dbReference>
<sequence>MPVCTWAPDERDGARGLPGTFGGVGPVATITPGTVLRTRTVDCFGGLIRSPDDLPSRLPPDRVSNPLTGPFHVEGAQVGDTLAVHVVHLRPRGQGVSTTFPHFGALTGSYFTPTLNPPLPERVWIYEFDLDAWTTRFVAGSGAHVDLPLDPMLGTMGVAPPNGEARSSLTPGEWGGNLDTPTLRVGTTAYFRVNVPGALLAFGDGHARQGEGETCGTGIECPMDVVLLVDLVTSPGPVWPRLETDDELFTTGSTKPLEDAFRIAQRELVGWVAGLTGLDELDAYQLLSQVATAPVANVVDTNYTMLAGVRKSLLGALAPAAAYGGVHETLRGRAHQWTRERAA</sequence>
<dbReference type="InterPro" id="IPR004304">
    <property type="entry name" value="FmdA_AmdA"/>
</dbReference>
<keyword evidence="2" id="KW-1185">Reference proteome</keyword>
<dbReference type="PANTHER" id="PTHR31891">
    <property type="entry name" value="FORMAMIDASE C869.04-RELATED"/>
    <property type="match status" value="1"/>
</dbReference>
<reference evidence="1 2" key="1">
    <citation type="submission" date="2024-10" db="EMBL/GenBank/DDBJ databases">
        <title>The Natural Products Discovery Center: Release of the First 8490 Sequenced Strains for Exploring Actinobacteria Biosynthetic Diversity.</title>
        <authorList>
            <person name="Kalkreuter E."/>
            <person name="Kautsar S.A."/>
            <person name="Yang D."/>
            <person name="Bader C.D."/>
            <person name="Teijaro C.N."/>
            <person name="Fluegel L."/>
            <person name="Davis C.M."/>
            <person name="Simpson J.R."/>
            <person name="Lauterbach L."/>
            <person name="Steele A.D."/>
            <person name="Gui C."/>
            <person name="Meng S."/>
            <person name="Li G."/>
            <person name="Viehrig K."/>
            <person name="Ye F."/>
            <person name="Su P."/>
            <person name="Kiefer A.F."/>
            <person name="Nichols A."/>
            <person name="Cepeda A.J."/>
            <person name="Yan W."/>
            <person name="Fan B."/>
            <person name="Jiang Y."/>
            <person name="Adhikari A."/>
            <person name="Zheng C.-J."/>
            <person name="Schuster L."/>
            <person name="Cowan T.M."/>
            <person name="Smanski M.J."/>
            <person name="Chevrette M.G."/>
            <person name="De Carvalho L.P.S."/>
            <person name="Shen B."/>
        </authorList>
    </citation>
    <scope>NUCLEOTIDE SEQUENCE [LARGE SCALE GENOMIC DNA]</scope>
    <source>
        <strain evidence="1 2">NPDC049639</strain>
    </source>
</reference>
<protein>
    <submittedName>
        <fullName evidence="1">Acetamidase/formamidase family protein</fullName>
    </submittedName>
</protein>
<dbReference type="Pfam" id="PF03069">
    <property type="entry name" value="FmdA_AmdA"/>
    <property type="match status" value="2"/>
</dbReference>
<accession>A0ABW8AK93</accession>
<dbReference type="Proteomes" id="UP001612915">
    <property type="component" value="Unassembled WGS sequence"/>
</dbReference>
<comment type="caution">
    <text evidence="1">The sequence shown here is derived from an EMBL/GenBank/DDBJ whole genome shotgun (WGS) entry which is preliminary data.</text>
</comment>
<name>A0ABW8AK93_9ACTN</name>
<organism evidence="1 2">
    <name type="scientific">Spongisporangium articulatum</name>
    <dbReference type="NCBI Taxonomy" id="3362603"/>
    <lineage>
        <taxon>Bacteria</taxon>
        <taxon>Bacillati</taxon>
        <taxon>Actinomycetota</taxon>
        <taxon>Actinomycetes</taxon>
        <taxon>Kineosporiales</taxon>
        <taxon>Kineosporiaceae</taxon>
        <taxon>Spongisporangium</taxon>
    </lineage>
</organism>
<evidence type="ECO:0000313" key="1">
    <source>
        <dbReference type="EMBL" id="MFI7586774.1"/>
    </source>
</evidence>
<proteinExistence type="predicted"/>